<dbReference type="Pfam" id="PF00271">
    <property type="entry name" value="Helicase_C"/>
    <property type="match status" value="1"/>
</dbReference>
<comment type="caution">
    <text evidence="3">The sequence shown here is derived from an EMBL/GenBank/DDBJ whole genome shotgun (WGS) entry which is preliminary data.</text>
</comment>
<sequence length="468" mass="53213">MKLRSWQVECVELVLNHYRDINKNFLCLATPGAGKTIMAAEVAASLYTDDKIDFILCFSPSISISESIQSTFSRRFNQRFDGVIGAAGSSYTYQNMLYFKDDFWQLLKNYRVFVIFDEIHHCAGTTLENANAWGEEILVNIKSLATYTLALTGTPWRSDKAPIVLSEYLEPNNKIRCNYIYGLKKAISDNVCRKPKIVLVDNEKISVTDEGNQTDTFGSISELLKESMITYQSLITNDKAIRHILSLGCRKLADIRRQNPTSGGLVVASSVKHALEIRHILCNEFHQSAVIATYQENSPNMVINEFRHSETEWIVSVGMVSEGTDIPRLQVCCHLSRIKTELYFRQVLGRILRFSDAPNQDAWLFTFAECQLTEFANRISEDLPDIPVIIKESECFEEAPNQPEKHKPRKTTSRLIEPTDDEPQPDITMIEQNNIDDSIVSLESTVNHSLELLGLFRERVIATFDSPF</sequence>
<dbReference type="Proteomes" id="UP000241803">
    <property type="component" value="Unassembled WGS sequence"/>
</dbReference>
<dbReference type="AlphaFoldDB" id="A0A2T3LEG6"/>
<dbReference type="InterPro" id="IPR027417">
    <property type="entry name" value="P-loop_NTPase"/>
</dbReference>
<organism evidence="3 4">
    <name type="scientific">Photobacterium indicum</name>
    <dbReference type="NCBI Taxonomy" id="81447"/>
    <lineage>
        <taxon>Bacteria</taxon>
        <taxon>Pseudomonadati</taxon>
        <taxon>Pseudomonadota</taxon>
        <taxon>Gammaproteobacteria</taxon>
        <taxon>Vibrionales</taxon>
        <taxon>Vibrionaceae</taxon>
        <taxon>Photobacterium</taxon>
    </lineage>
</organism>
<dbReference type="SUPFAM" id="SSF52540">
    <property type="entry name" value="P-loop containing nucleoside triphosphate hydrolases"/>
    <property type="match status" value="2"/>
</dbReference>
<dbReference type="SMART" id="SM00487">
    <property type="entry name" value="DEXDc"/>
    <property type="match status" value="1"/>
</dbReference>
<dbReference type="Pfam" id="PF04851">
    <property type="entry name" value="ResIII"/>
    <property type="match status" value="1"/>
</dbReference>
<evidence type="ECO:0000313" key="3">
    <source>
        <dbReference type="EMBL" id="PSV49748.1"/>
    </source>
</evidence>
<feature type="domain" description="Helicase ATP-binding" evidence="2">
    <location>
        <begin position="2"/>
        <end position="190"/>
    </location>
</feature>
<dbReference type="PANTHER" id="PTHR47396:SF1">
    <property type="entry name" value="ATP-DEPENDENT HELICASE IRC3-RELATED"/>
    <property type="match status" value="1"/>
</dbReference>
<name>A0A2T3LEG6_9GAMM</name>
<evidence type="ECO:0000313" key="4">
    <source>
        <dbReference type="Proteomes" id="UP000241803"/>
    </source>
</evidence>
<dbReference type="GO" id="GO:0005829">
    <property type="term" value="C:cytosol"/>
    <property type="evidence" value="ECO:0007669"/>
    <property type="project" value="TreeGrafter"/>
</dbReference>
<dbReference type="RefSeq" id="WP_107252365.1">
    <property type="nucleotide sequence ID" value="NZ_PYOC01000001.1"/>
</dbReference>
<dbReference type="InterPro" id="IPR014001">
    <property type="entry name" value="Helicase_ATP-bd"/>
</dbReference>
<dbReference type="GO" id="GO:0003677">
    <property type="term" value="F:DNA binding"/>
    <property type="evidence" value="ECO:0007669"/>
    <property type="project" value="InterPro"/>
</dbReference>
<dbReference type="InterPro" id="IPR050742">
    <property type="entry name" value="Helicase_Restrict-Modif_Enz"/>
</dbReference>
<dbReference type="InterPro" id="IPR001650">
    <property type="entry name" value="Helicase_C-like"/>
</dbReference>
<keyword evidence="4" id="KW-1185">Reference proteome</keyword>
<dbReference type="GO" id="GO:0016787">
    <property type="term" value="F:hydrolase activity"/>
    <property type="evidence" value="ECO:0007669"/>
    <property type="project" value="InterPro"/>
</dbReference>
<proteinExistence type="predicted"/>
<accession>A0A2T3LEG6</accession>
<gene>
    <name evidence="3" type="ORF">C9J47_04085</name>
</gene>
<evidence type="ECO:0000256" key="1">
    <source>
        <dbReference type="SAM" id="MobiDB-lite"/>
    </source>
</evidence>
<protein>
    <submittedName>
        <fullName evidence="3">Diguanylate cyclase</fullName>
    </submittedName>
</protein>
<dbReference type="GO" id="GO:0005524">
    <property type="term" value="F:ATP binding"/>
    <property type="evidence" value="ECO:0007669"/>
    <property type="project" value="InterPro"/>
</dbReference>
<feature type="region of interest" description="Disordered" evidence="1">
    <location>
        <begin position="397"/>
        <end position="426"/>
    </location>
</feature>
<dbReference type="EMBL" id="PYOC01000001">
    <property type="protein sequence ID" value="PSV49748.1"/>
    <property type="molecule type" value="Genomic_DNA"/>
</dbReference>
<dbReference type="InterPro" id="IPR006935">
    <property type="entry name" value="Helicase/UvrB_N"/>
</dbReference>
<dbReference type="Gene3D" id="3.40.50.300">
    <property type="entry name" value="P-loop containing nucleotide triphosphate hydrolases"/>
    <property type="match status" value="2"/>
</dbReference>
<reference evidence="3 4" key="1">
    <citation type="submission" date="2018-03" db="EMBL/GenBank/DDBJ databases">
        <title>Whole genome sequencing of Histamine producing bacteria.</title>
        <authorList>
            <person name="Butler K."/>
        </authorList>
    </citation>
    <scope>NUCLEOTIDE SEQUENCE [LARGE SCALE GENOMIC DNA]</scope>
    <source>
        <strain evidence="3 4">ATCC 19614</strain>
    </source>
</reference>
<evidence type="ECO:0000259" key="2">
    <source>
        <dbReference type="SMART" id="SM00487"/>
    </source>
</evidence>
<dbReference type="PANTHER" id="PTHR47396">
    <property type="entry name" value="TYPE I RESTRICTION ENZYME ECOKI R PROTEIN"/>
    <property type="match status" value="1"/>
</dbReference>